<dbReference type="Gene3D" id="3.40.50.200">
    <property type="entry name" value="Peptidase S8/S53 domain"/>
    <property type="match status" value="1"/>
</dbReference>
<evidence type="ECO:0000259" key="1">
    <source>
        <dbReference type="Pfam" id="PF00082"/>
    </source>
</evidence>
<proteinExistence type="predicted"/>
<name>A0ABS3JC56_9BACT</name>
<gene>
    <name evidence="2" type="ORF">J2I46_03185</name>
</gene>
<dbReference type="Pfam" id="PF00082">
    <property type="entry name" value="Peptidase_S8"/>
    <property type="match status" value="1"/>
</dbReference>
<accession>A0ABS3JC56</accession>
<comment type="caution">
    <text evidence="2">The sequence shown here is derived from an EMBL/GenBank/DDBJ whole genome shotgun (WGS) entry which is preliminary data.</text>
</comment>
<dbReference type="RefSeq" id="WP_207327476.1">
    <property type="nucleotide sequence ID" value="NZ_JAFMYW010000001.1"/>
</dbReference>
<feature type="domain" description="Peptidase S8/S53" evidence="1">
    <location>
        <begin position="252"/>
        <end position="518"/>
    </location>
</feature>
<reference evidence="2 3" key="1">
    <citation type="submission" date="2021-03" db="EMBL/GenBank/DDBJ databases">
        <title>Fibrella sp. HMF5405 genome sequencing and assembly.</title>
        <authorList>
            <person name="Kang H."/>
            <person name="Kim H."/>
            <person name="Bae S."/>
            <person name="Joh K."/>
        </authorList>
    </citation>
    <scope>NUCLEOTIDE SEQUENCE [LARGE SCALE GENOMIC DNA]</scope>
    <source>
        <strain evidence="2 3">HMF5405</strain>
    </source>
</reference>
<evidence type="ECO:0000313" key="2">
    <source>
        <dbReference type="EMBL" id="MBO0947568.1"/>
    </source>
</evidence>
<organism evidence="2 3">
    <name type="scientific">Fibrella forsythiae</name>
    <dbReference type="NCBI Taxonomy" id="2817061"/>
    <lineage>
        <taxon>Bacteria</taxon>
        <taxon>Pseudomonadati</taxon>
        <taxon>Bacteroidota</taxon>
        <taxon>Cytophagia</taxon>
        <taxon>Cytophagales</taxon>
        <taxon>Spirosomataceae</taxon>
        <taxon>Fibrella</taxon>
    </lineage>
</organism>
<dbReference type="InterPro" id="IPR000209">
    <property type="entry name" value="Peptidase_S8/S53_dom"/>
</dbReference>
<keyword evidence="3" id="KW-1185">Reference proteome</keyword>
<protein>
    <recommendedName>
        <fullName evidence="1">Peptidase S8/S53 domain-containing protein</fullName>
    </recommendedName>
</protein>
<sequence>MTSLVFKFRDDLLLDSNTFQPILPKLTASFYTKAAHYFVKTQAQEPLTYQQLLKSKLSAQLTDFKQIINELIDHQPVFLFEGVDLNSFHQLCEKQVAYLETKVGNVKSGFPDVVAGMPNFFNYFQIEFSDYINDFILQDLLSKLEPLLPHKQKTNYHLLQYAYLKDDPVPLSSYPTAREARLITGTTQTYFGDMGIPSVALAAHVPNVALTVVEAGGWDLTHPQFSTITTEAVLMSSTALNVLTDVLPAPINQAHGTQILGIIGASRGDRDDDAGNDLCRGIVSNVTVRLASCIKQVTARSVLYAEEIAVLVAVLATQSGETILIEVGTAGGLFPLDIQPAVYELINVAFSRGITVVQAAGNGQNGIGAVLNTLPADVVDPLMPRDLRASKLRYTLAGHSQSHWNAYTATFPRIADIAARNGVSIGPLFKGIDDFLGRYQETPSKSILVGSTFRSNSPTNRFTVMPASSRGNRVRVFAQGNNILTTTELCRFTDDMGSTSGAAAIVAGIVLLAQQTAIAKGRRPISPGTMGSWLATGPGVAMVSSGVVPSCADLLRRI</sequence>
<dbReference type="EMBL" id="JAFMYW010000001">
    <property type="protein sequence ID" value="MBO0947568.1"/>
    <property type="molecule type" value="Genomic_DNA"/>
</dbReference>
<dbReference type="SUPFAM" id="SSF52743">
    <property type="entry name" value="Subtilisin-like"/>
    <property type="match status" value="1"/>
</dbReference>
<dbReference type="Proteomes" id="UP000664628">
    <property type="component" value="Unassembled WGS sequence"/>
</dbReference>
<dbReference type="InterPro" id="IPR036852">
    <property type="entry name" value="Peptidase_S8/S53_dom_sf"/>
</dbReference>
<evidence type="ECO:0000313" key="3">
    <source>
        <dbReference type="Proteomes" id="UP000664628"/>
    </source>
</evidence>